<dbReference type="Pfam" id="PF01131">
    <property type="entry name" value="Topoisom_bac"/>
    <property type="match status" value="1"/>
</dbReference>
<dbReference type="SUPFAM" id="SSF56712">
    <property type="entry name" value="Prokaryotic type I DNA topoisomerase"/>
    <property type="match status" value="1"/>
</dbReference>
<dbReference type="PANTHER" id="PTHR11390">
    <property type="entry name" value="PROKARYOTIC DNA TOPOISOMERASE"/>
    <property type="match status" value="1"/>
</dbReference>
<evidence type="ECO:0000259" key="11">
    <source>
        <dbReference type="PROSITE" id="PS52039"/>
    </source>
</evidence>
<dbReference type="SMART" id="SM00436">
    <property type="entry name" value="TOP1Bc"/>
    <property type="match status" value="1"/>
</dbReference>
<evidence type="ECO:0000313" key="13">
    <source>
        <dbReference type="Proteomes" id="UP000283513"/>
    </source>
</evidence>
<keyword evidence="4" id="KW-0799">Topoisomerase</keyword>
<evidence type="ECO:0000256" key="6">
    <source>
        <dbReference type="ARBA" id="ARBA00023235"/>
    </source>
</evidence>
<dbReference type="GO" id="GO:0006281">
    <property type="term" value="P:DNA repair"/>
    <property type="evidence" value="ECO:0007669"/>
    <property type="project" value="TreeGrafter"/>
</dbReference>
<dbReference type="InterPro" id="IPR023405">
    <property type="entry name" value="Topo_IA_core_domain"/>
</dbReference>
<dbReference type="EMBL" id="QSHO01000020">
    <property type="protein sequence ID" value="RHC13500.1"/>
    <property type="molecule type" value="Genomic_DNA"/>
</dbReference>
<organism evidence="12 13">
    <name type="scientific">Roseburia intestinalis</name>
    <dbReference type="NCBI Taxonomy" id="166486"/>
    <lineage>
        <taxon>Bacteria</taxon>
        <taxon>Bacillati</taxon>
        <taxon>Bacillota</taxon>
        <taxon>Clostridia</taxon>
        <taxon>Lachnospirales</taxon>
        <taxon>Lachnospiraceae</taxon>
        <taxon>Roseburia</taxon>
    </lineage>
</organism>
<comment type="similarity">
    <text evidence="2">Belongs to the type IA topoisomerase family.</text>
</comment>
<evidence type="ECO:0000256" key="8">
    <source>
        <dbReference type="ARBA" id="ARBA00031985"/>
    </source>
</evidence>
<dbReference type="InterPro" id="IPR003601">
    <property type="entry name" value="Topo_IA_2"/>
</dbReference>
<dbReference type="CDD" id="cd03362">
    <property type="entry name" value="TOPRIM_TopoIA_TopoIII"/>
    <property type="match status" value="1"/>
</dbReference>
<dbReference type="GO" id="GO:0043597">
    <property type="term" value="C:cytoplasmic replication fork"/>
    <property type="evidence" value="ECO:0007669"/>
    <property type="project" value="TreeGrafter"/>
</dbReference>
<dbReference type="SMART" id="SM00493">
    <property type="entry name" value="TOPRIM"/>
    <property type="match status" value="1"/>
</dbReference>
<dbReference type="InterPro" id="IPR013826">
    <property type="entry name" value="Topo_IA_cen_sub3"/>
</dbReference>
<evidence type="ECO:0000256" key="7">
    <source>
        <dbReference type="ARBA" id="ARBA00030003"/>
    </source>
</evidence>
<accession>A0A413YWQ0</accession>
<evidence type="ECO:0000256" key="9">
    <source>
        <dbReference type="ARBA" id="ARBA00032235"/>
    </source>
</evidence>
<dbReference type="Gene3D" id="1.10.290.10">
    <property type="entry name" value="Topoisomerase I, domain 4"/>
    <property type="match status" value="1"/>
</dbReference>
<dbReference type="GO" id="GO:0006310">
    <property type="term" value="P:DNA recombination"/>
    <property type="evidence" value="ECO:0007669"/>
    <property type="project" value="TreeGrafter"/>
</dbReference>
<dbReference type="InterPro" id="IPR013824">
    <property type="entry name" value="Topo_IA_cen_sub1"/>
</dbReference>
<dbReference type="SMART" id="SM00437">
    <property type="entry name" value="TOP1Ac"/>
    <property type="match status" value="1"/>
</dbReference>
<reference evidence="12 13" key="1">
    <citation type="submission" date="2018-08" db="EMBL/GenBank/DDBJ databases">
        <title>A genome reference for cultivated species of the human gut microbiota.</title>
        <authorList>
            <person name="Zou Y."/>
            <person name="Xue W."/>
            <person name="Luo G."/>
        </authorList>
    </citation>
    <scope>NUCLEOTIDE SEQUENCE [LARGE SCALE GENOMIC DNA]</scope>
    <source>
        <strain evidence="12 13">AM37-1AC</strain>
    </source>
</reference>
<dbReference type="Gene3D" id="3.40.50.140">
    <property type="match status" value="1"/>
</dbReference>
<comment type="catalytic activity">
    <reaction evidence="1">
        <text>ATP-independent breakage of single-stranded DNA, followed by passage and rejoining.</text>
        <dbReference type="EC" id="5.6.2.1"/>
    </reaction>
</comment>
<gene>
    <name evidence="12" type="ORF">DW856_17040</name>
</gene>
<feature type="domain" description="Topo IA-type catalytic" evidence="11">
    <location>
        <begin position="154"/>
        <end position="597"/>
    </location>
</feature>
<dbReference type="PROSITE" id="PS52039">
    <property type="entry name" value="TOPO_IA_2"/>
    <property type="match status" value="1"/>
</dbReference>
<name>A0A413YWQ0_9FIRM</name>
<dbReference type="PANTHER" id="PTHR11390:SF21">
    <property type="entry name" value="DNA TOPOISOMERASE 3-ALPHA"/>
    <property type="match status" value="1"/>
</dbReference>
<dbReference type="InterPro" id="IPR003602">
    <property type="entry name" value="Topo_IA_DNA-bd_dom"/>
</dbReference>
<evidence type="ECO:0000256" key="2">
    <source>
        <dbReference type="ARBA" id="ARBA00009446"/>
    </source>
</evidence>
<keyword evidence="6" id="KW-0413">Isomerase</keyword>
<dbReference type="Pfam" id="PF01751">
    <property type="entry name" value="Toprim"/>
    <property type="match status" value="1"/>
</dbReference>
<evidence type="ECO:0000313" key="12">
    <source>
        <dbReference type="EMBL" id="RHC13500.1"/>
    </source>
</evidence>
<dbReference type="AlphaFoldDB" id="A0A413YWQ0"/>
<evidence type="ECO:0000256" key="1">
    <source>
        <dbReference type="ARBA" id="ARBA00000213"/>
    </source>
</evidence>
<dbReference type="EC" id="5.6.2.1" evidence="3"/>
<evidence type="ECO:0000256" key="5">
    <source>
        <dbReference type="ARBA" id="ARBA00023125"/>
    </source>
</evidence>
<protein>
    <recommendedName>
        <fullName evidence="3">DNA topoisomerase</fullName>
        <ecNumber evidence="3">5.6.2.1</ecNumber>
    </recommendedName>
    <alternativeName>
        <fullName evidence="10">Omega-protein</fullName>
    </alternativeName>
    <alternativeName>
        <fullName evidence="9">Relaxing enzyme</fullName>
    </alternativeName>
    <alternativeName>
        <fullName evidence="7">Swivelase</fullName>
    </alternativeName>
    <alternativeName>
        <fullName evidence="8">Untwisting enzyme</fullName>
    </alternativeName>
</protein>
<dbReference type="InterPro" id="IPR013825">
    <property type="entry name" value="Topo_IA_cen_sub2"/>
</dbReference>
<dbReference type="Gene3D" id="1.10.460.10">
    <property type="entry name" value="Topoisomerase I, domain 2"/>
    <property type="match status" value="1"/>
</dbReference>
<dbReference type="InterPro" id="IPR013497">
    <property type="entry name" value="Topo_IA_cen"/>
</dbReference>
<evidence type="ECO:0000256" key="4">
    <source>
        <dbReference type="ARBA" id="ARBA00023029"/>
    </source>
</evidence>
<dbReference type="GO" id="GO:0003917">
    <property type="term" value="F:DNA topoisomerase type I (single strand cut, ATP-independent) activity"/>
    <property type="evidence" value="ECO:0007669"/>
    <property type="project" value="UniProtKB-EC"/>
</dbReference>
<proteinExistence type="inferred from homology"/>
<dbReference type="PRINTS" id="PR00417">
    <property type="entry name" value="PRTPISMRASEI"/>
</dbReference>
<sequence length="723" mass="83684">MYTLCVAEKPSVAEEIAHILNADKKNTAEGYYEGNGYLVTWCVGHLVGLAEPEAYSENFRMWSMDVIPLIPAKWKLTIIENTKHQFYNVKKLLNREDVELVIDCGDYGPQGHYIQWLVRVMSGCKKPVKKLCAKSITDNELRRAFTELEDINKFNYIIVGQFTKAKADWIIGMCLSRYFSVKYRENLNKGEVLSVGRVQSATWNFVVERYYEIKNFVPKPYYQLQITTENGVKAIYYDGNNNKIDDEYKAKEIEVNLRKQNKACVENVIIEHKMLNRPQLYDITSIQRDGSRLYDYSPEEVLQALQNLYEKKLMTYPRTDSRYLNTDVAEEMQQRIQDISLIKQYSVVAETLLKKGLNLDKRIVDNKKIEDHHALIVTENIKNVNFLELTTKEKNILNLVISRMLLAFDTVMKYDETRVYLNVAGHVFQTSGITVVDEGWKKTEKKLFHKQEKQNDNLPKMDIGEEIPVTEINRLCKKTQPPQPYTYDTLLAAMKNAGDKIEIGDEMVPMGIGTGATRAGIIGELYKKGFLENFTKDKRSYINPTRKALFASTVFPKSLLSPEMTARWQYKINQIEQKELSADVFIEEVKHFVAEIINEAEKNTTSYNGLFSDNQEVVGKCRWCGEKIYQKGNIYKCENEKCGFFISAEKNAISLFHYKKPLSFNQIKKLLSDKGLTLECKSKVGNQYTANFKIKAKPKFDGEKKYPDIYMTFVPRKVKKDRV</sequence>
<evidence type="ECO:0000256" key="3">
    <source>
        <dbReference type="ARBA" id="ARBA00012891"/>
    </source>
</evidence>
<dbReference type="GO" id="GO:0006265">
    <property type="term" value="P:DNA topological change"/>
    <property type="evidence" value="ECO:0007669"/>
    <property type="project" value="InterPro"/>
</dbReference>
<dbReference type="Gene3D" id="2.70.20.10">
    <property type="entry name" value="Topoisomerase I, domain 3"/>
    <property type="match status" value="1"/>
</dbReference>
<dbReference type="RefSeq" id="WP_118599062.1">
    <property type="nucleotide sequence ID" value="NZ_QSHO01000020.1"/>
</dbReference>
<dbReference type="InterPro" id="IPR000380">
    <property type="entry name" value="Topo_IA"/>
</dbReference>
<dbReference type="InterPro" id="IPR034144">
    <property type="entry name" value="TOPRIM_TopoIII"/>
</dbReference>
<keyword evidence="5" id="KW-0238">DNA-binding</keyword>
<evidence type="ECO:0000256" key="10">
    <source>
        <dbReference type="ARBA" id="ARBA00032877"/>
    </source>
</evidence>
<comment type="caution">
    <text evidence="12">The sequence shown here is derived from an EMBL/GenBank/DDBJ whole genome shotgun (WGS) entry which is preliminary data.</text>
</comment>
<dbReference type="GO" id="GO:0003677">
    <property type="term" value="F:DNA binding"/>
    <property type="evidence" value="ECO:0007669"/>
    <property type="project" value="UniProtKB-KW"/>
</dbReference>
<dbReference type="InterPro" id="IPR006171">
    <property type="entry name" value="TOPRIM_dom"/>
</dbReference>
<dbReference type="Proteomes" id="UP000283513">
    <property type="component" value="Unassembled WGS sequence"/>
</dbReference>